<dbReference type="PIRSF" id="PIRSF033563">
    <property type="entry name" value="UCP033563"/>
    <property type="match status" value="1"/>
</dbReference>
<keyword evidence="2" id="KW-1185">Reference proteome</keyword>
<name>A0ABZ2LCG8_9BACT</name>
<sequence length="443" mass="48612">MADIAPLTPLRYDPSKLVSVANVVAPPYDVISPAQREELAKRDPHNVVQLILPKDAAGGDGEGKYEHAASLLRRWREEKALVRDDVPGFYRYDQSFTAPGTGQKMSRRGFLGLVRLVPFSDRIVLPHERTLSGPKEDRLKLFRATRTNLSPGFMLYRDPRGELDPALSSGKELFRFATPDGVEHALSKVEDREALFTIVQKIAQSQLLIADGHHRYETALRYAQETGANGASENGYFMVFLANGDDPNLVVFPTHRHVHSLPSFDFAELLRKAADTFQATVLPKGTAANVITDTLADSGKRAPSVAVASAEGDVAILALRADVEPDQLGKHPTLGKLPEVLRRTDVALLHSGILEHALGITREAQAAKTNLWYPQDAAATLAELRSGKGQALFLMNATPVEAVRRAAESGEVMPQKSTFFYPKVLTGLTIHTLEPDRTVHVVR</sequence>
<dbReference type="EMBL" id="CP089983">
    <property type="protein sequence ID" value="WXB08604.1"/>
    <property type="molecule type" value="Genomic_DNA"/>
</dbReference>
<gene>
    <name evidence="1" type="ORF">LVJ94_15330</name>
</gene>
<organism evidence="1 2">
    <name type="scientific">Pendulispora rubella</name>
    <dbReference type="NCBI Taxonomy" id="2741070"/>
    <lineage>
        <taxon>Bacteria</taxon>
        <taxon>Pseudomonadati</taxon>
        <taxon>Myxococcota</taxon>
        <taxon>Myxococcia</taxon>
        <taxon>Myxococcales</taxon>
        <taxon>Sorangiineae</taxon>
        <taxon>Pendulisporaceae</taxon>
        <taxon>Pendulispora</taxon>
    </lineage>
</organism>
<dbReference type="Proteomes" id="UP001374803">
    <property type="component" value="Chromosome"/>
</dbReference>
<reference evidence="1" key="1">
    <citation type="submission" date="2021-12" db="EMBL/GenBank/DDBJ databases">
        <title>Discovery of the Pendulisporaceae a myxobacterial family with distinct sporulation behavior and unique specialized metabolism.</title>
        <authorList>
            <person name="Garcia R."/>
            <person name="Popoff A."/>
            <person name="Bader C.D."/>
            <person name="Loehr J."/>
            <person name="Walesch S."/>
            <person name="Walt C."/>
            <person name="Boldt J."/>
            <person name="Bunk B."/>
            <person name="Haeckl F.J.F.P.J."/>
            <person name="Gunesch A.P."/>
            <person name="Birkelbach J."/>
            <person name="Nuebel U."/>
            <person name="Pietschmann T."/>
            <person name="Bach T."/>
            <person name="Mueller R."/>
        </authorList>
    </citation>
    <scope>NUCLEOTIDE SEQUENCE</scope>
    <source>
        <strain evidence="1">MSr11367</strain>
    </source>
</reference>
<dbReference type="Pfam" id="PF06245">
    <property type="entry name" value="DUF1015"/>
    <property type="match status" value="1"/>
</dbReference>
<dbReference type="RefSeq" id="WP_394838276.1">
    <property type="nucleotide sequence ID" value="NZ_CP089929.1"/>
</dbReference>
<dbReference type="PANTHER" id="PTHR36454:SF1">
    <property type="entry name" value="DUF1015 DOMAIN-CONTAINING PROTEIN"/>
    <property type="match status" value="1"/>
</dbReference>
<protein>
    <submittedName>
        <fullName evidence="1">DUF1015 domain-containing protein</fullName>
    </submittedName>
</protein>
<evidence type="ECO:0000313" key="1">
    <source>
        <dbReference type="EMBL" id="WXB08604.1"/>
    </source>
</evidence>
<dbReference type="InterPro" id="IPR008323">
    <property type="entry name" value="UCP033563"/>
</dbReference>
<accession>A0ABZ2LCG8</accession>
<dbReference type="PANTHER" id="PTHR36454">
    <property type="entry name" value="LMO2823 PROTEIN"/>
    <property type="match status" value="1"/>
</dbReference>
<proteinExistence type="predicted"/>
<evidence type="ECO:0000313" key="2">
    <source>
        <dbReference type="Proteomes" id="UP001374803"/>
    </source>
</evidence>